<gene>
    <name evidence="2" type="ORF">JX265_011672</name>
</gene>
<dbReference type="EMBL" id="JAFIMR010000044">
    <property type="protein sequence ID" value="KAI1856425.1"/>
    <property type="molecule type" value="Genomic_DNA"/>
</dbReference>
<proteinExistence type="predicted"/>
<sequence length="484" mass="54337">MAMQPLPGSGMTPDGWADGSGHGSSAATPNDYDPQLTDDEQTVLQLNPGLNPRTFAVADRRHRLGMSLVERLPQCVLRCVTDQLPSASITLLSLVNSRMRSRLMWGDVQLQDDEDQHSQFLDILSRDIDPMAHCLPCQKLHPPLRSLMREGPMIQGRDTKGYECLYSCTGDNMFSDDIPRRLTPVLIKGIMKLHRQRKDYRHLMEQVNTTRASSINGFMISINIECKVRDDRLVLKTEQVWACQDVTSAAVWRLEHALQESWYAPIDIARPIQFEPLCKHKKWSTELHDGCTLPDLYPHRACARRCKSGITHTPGCLESTKIGPGELCLQLDCIFRHERNCDNGCLTSLGKYSGCEVCSTDFLIDKVEIPKPFGWGLRLTTWKDLGNGSATTDWTWIEQLPGIVKLNVAPRVATDPQACTRTRFESFSPDHSVLPIGGALSTRIDDLCEFLRRGYASICIGHVADYPFGIIQNPDPIDHPFPGD</sequence>
<reference evidence="2" key="1">
    <citation type="submission" date="2021-03" db="EMBL/GenBank/DDBJ databases">
        <title>Revisited historic fungal species revealed as producer of novel bioactive compounds through whole genome sequencing and comparative genomics.</title>
        <authorList>
            <person name="Vignolle G.A."/>
            <person name="Hochenegger N."/>
            <person name="Mach R.L."/>
            <person name="Mach-Aigner A.R."/>
            <person name="Javad Rahimi M."/>
            <person name="Salim K.A."/>
            <person name="Chan C.M."/>
            <person name="Lim L.B.L."/>
            <person name="Cai F."/>
            <person name="Druzhinina I.S."/>
            <person name="U'Ren J.M."/>
            <person name="Derntl C."/>
        </authorList>
    </citation>
    <scope>NUCLEOTIDE SEQUENCE</scope>
    <source>
        <strain evidence="2">TUCIM 5799</strain>
    </source>
</reference>
<comment type="caution">
    <text evidence="2">The sequence shown here is derived from an EMBL/GenBank/DDBJ whole genome shotgun (WGS) entry which is preliminary data.</text>
</comment>
<organism evidence="2 3">
    <name type="scientific">Neoarthrinium moseri</name>
    <dbReference type="NCBI Taxonomy" id="1658444"/>
    <lineage>
        <taxon>Eukaryota</taxon>
        <taxon>Fungi</taxon>
        <taxon>Dikarya</taxon>
        <taxon>Ascomycota</taxon>
        <taxon>Pezizomycotina</taxon>
        <taxon>Sordariomycetes</taxon>
        <taxon>Xylariomycetidae</taxon>
        <taxon>Amphisphaeriales</taxon>
        <taxon>Apiosporaceae</taxon>
        <taxon>Neoarthrinium</taxon>
    </lineage>
</organism>
<keyword evidence="3" id="KW-1185">Reference proteome</keyword>
<evidence type="ECO:0000313" key="3">
    <source>
        <dbReference type="Proteomes" id="UP000829685"/>
    </source>
</evidence>
<accession>A0A9P9WC70</accession>
<name>A0A9P9WC70_9PEZI</name>
<evidence type="ECO:0000313" key="2">
    <source>
        <dbReference type="EMBL" id="KAI1856425.1"/>
    </source>
</evidence>
<dbReference type="AlphaFoldDB" id="A0A9P9WC70"/>
<dbReference type="OrthoDB" id="4696414at2759"/>
<dbReference type="Proteomes" id="UP000829685">
    <property type="component" value="Unassembled WGS sequence"/>
</dbReference>
<feature type="region of interest" description="Disordered" evidence="1">
    <location>
        <begin position="1"/>
        <end position="36"/>
    </location>
</feature>
<protein>
    <submittedName>
        <fullName evidence="2">Uncharacterized protein</fullName>
    </submittedName>
</protein>
<evidence type="ECO:0000256" key="1">
    <source>
        <dbReference type="SAM" id="MobiDB-lite"/>
    </source>
</evidence>